<feature type="compositionally biased region" description="Basic residues" evidence="1">
    <location>
        <begin position="1"/>
        <end position="14"/>
    </location>
</feature>
<dbReference type="AlphaFoldDB" id="A0A0D2J9C4"/>
<dbReference type="InParanoid" id="A0A0D2J9C4"/>
<dbReference type="EMBL" id="AZAC01000034">
    <property type="protein sequence ID" value="KIX12311.1"/>
    <property type="molecule type" value="Genomic_DNA"/>
</dbReference>
<comment type="caution">
    <text evidence="2">The sequence shown here is derived from an EMBL/GenBank/DDBJ whole genome shotgun (WGS) entry which is preliminary data.</text>
</comment>
<organism evidence="2 3">
    <name type="scientific">Dethiosulfatarculus sandiegensis</name>
    <dbReference type="NCBI Taxonomy" id="1429043"/>
    <lineage>
        <taxon>Bacteria</taxon>
        <taxon>Pseudomonadati</taxon>
        <taxon>Thermodesulfobacteriota</taxon>
        <taxon>Desulfarculia</taxon>
        <taxon>Desulfarculales</taxon>
        <taxon>Desulfarculaceae</taxon>
        <taxon>Dethiosulfatarculus</taxon>
    </lineage>
</organism>
<evidence type="ECO:0000256" key="1">
    <source>
        <dbReference type="SAM" id="MobiDB-lite"/>
    </source>
</evidence>
<dbReference type="STRING" id="1429043.X474_20470"/>
<dbReference type="Proteomes" id="UP000032233">
    <property type="component" value="Unassembled WGS sequence"/>
</dbReference>
<evidence type="ECO:0000313" key="2">
    <source>
        <dbReference type="EMBL" id="KIX12311.1"/>
    </source>
</evidence>
<accession>A0A0D2J9C4</accession>
<evidence type="ECO:0000313" key="3">
    <source>
        <dbReference type="Proteomes" id="UP000032233"/>
    </source>
</evidence>
<keyword evidence="3" id="KW-1185">Reference proteome</keyword>
<proteinExistence type="predicted"/>
<feature type="region of interest" description="Disordered" evidence="1">
    <location>
        <begin position="1"/>
        <end position="46"/>
    </location>
</feature>
<sequence>MNPSRSRRCNRGQKPHSATLAMGKGKARRVGRAGSQKTCLRSDKVPGRRKTGIGGLKIQDVFAWGLFGVTKFNKGAIPQPVFRLGDFYFEPGFSQNICGRWTDAVF</sequence>
<protein>
    <submittedName>
        <fullName evidence="2">Uncharacterized protein</fullName>
    </submittedName>
</protein>
<gene>
    <name evidence="2" type="ORF">X474_20470</name>
</gene>
<name>A0A0D2J9C4_9BACT</name>
<reference evidence="2 3" key="1">
    <citation type="submission" date="2013-11" db="EMBL/GenBank/DDBJ databases">
        <title>Metagenomic analysis of a methanogenic consortium involved in long chain n-alkane degradation.</title>
        <authorList>
            <person name="Davidova I.A."/>
            <person name="Callaghan A.V."/>
            <person name="Wawrik B."/>
            <person name="Pruitt S."/>
            <person name="Marks C."/>
            <person name="Duncan K.E."/>
            <person name="Suflita J.M."/>
        </authorList>
    </citation>
    <scope>NUCLEOTIDE SEQUENCE [LARGE SCALE GENOMIC DNA]</scope>
    <source>
        <strain evidence="2 3">SPR</strain>
    </source>
</reference>